<dbReference type="AlphaFoldDB" id="A0A7W2LEE2"/>
<dbReference type="Gene3D" id="2.180.10.10">
    <property type="entry name" value="RHS repeat-associated core"/>
    <property type="match status" value="1"/>
</dbReference>
<comment type="caution">
    <text evidence="1">The sequence shown here is derived from an EMBL/GenBank/DDBJ whole genome shotgun (WGS) entry which is preliminary data.</text>
</comment>
<accession>A0A7W2LEE2</accession>
<dbReference type="EMBL" id="WEIK01000044">
    <property type="protein sequence ID" value="MVF52985.1"/>
    <property type="molecule type" value="Genomic_DNA"/>
</dbReference>
<reference evidence="1 2" key="1">
    <citation type="submission" date="2019-10" db="EMBL/GenBank/DDBJ databases">
        <title>XDR Pseudomonas monteilii producing IMP-16 from LCR.</title>
        <authorList>
            <person name="Ballaben A."/>
            <person name="Doi Y."/>
        </authorList>
    </citation>
    <scope>NUCLEOTIDE SEQUENCE [LARGE SCALE GENOMIC DNA]</scope>
    <source>
        <strain evidence="1 2">597/14</strain>
    </source>
</reference>
<name>A0A7W2LEE2_9PSED</name>
<evidence type="ECO:0000313" key="2">
    <source>
        <dbReference type="Proteomes" id="UP000440965"/>
    </source>
</evidence>
<evidence type="ECO:0000313" key="1">
    <source>
        <dbReference type="EMBL" id="MVF52985.1"/>
    </source>
</evidence>
<proteinExistence type="predicted"/>
<dbReference type="Proteomes" id="UP000440965">
    <property type="component" value="Unassembled WGS sequence"/>
</dbReference>
<dbReference type="RefSeq" id="WP_104833582.1">
    <property type="nucleotide sequence ID" value="NZ_AP022473.1"/>
</dbReference>
<sequence length="305" mass="34934">MTINTKLSIFYQARNFHTIINDEDHTSIFQGDSRPIAERTSNATDNNISFFSLDTLGTPVNITGNEGTLEKVFSPYGYTAKKHQESTLIGFAGEPLIITEKYLLGSYRLYSPVLMRFLSPDSLSPFAKGGVNAFCYCGNDPINYSDASGYFRIRSFLGHTFRPKLPKLTFPQSDNIAPPSYQEAIKPIDNFKPPTYKQALAMFPDERSNIISTASNLSTEKFQPLVNQYESYIKQQQVKQSFATNQAADHFRKMNRLTHGSDSWLFYNVARQREMDKIWHYEQKIAIIKSEKQTLQDYLATLRHR</sequence>
<gene>
    <name evidence="1" type="ORF">F9Z43_27550</name>
</gene>
<dbReference type="InterPro" id="IPR022385">
    <property type="entry name" value="Rhs_assc_core"/>
</dbReference>
<protein>
    <submittedName>
        <fullName evidence="1">RHS repeat-associated core domain-containing protein</fullName>
    </submittedName>
</protein>
<dbReference type="NCBIfam" id="TIGR03696">
    <property type="entry name" value="Rhs_assc_core"/>
    <property type="match status" value="1"/>
</dbReference>
<organism evidence="1 2">
    <name type="scientific">Pseudomonas monteilii</name>
    <dbReference type="NCBI Taxonomy" id="76759"/>
    <lineage>
        <taxon>Bacteria</taxon>
        <taxon>Pseudomonadati</taxon>
        <taxon>Pseudomonadota</taxon>
        <taxon>Gammaproteobacteria</taxon>
        <taxon>Pseudomonadales</taxon>
        <taxon>Pseudomonadaceae</taxon>
        <taxon>Pseudomonas</taxon>
    </lineage>
</organism>